<feature type="domain" description="Lipoprotein-associated type-17" evidence="3">
    <location>
        <begin position="168"/>
        <end position="261"/>
    </location>
</feature>
<keyword evidence="5" id="KW-1185">Reference proteome</keyword>
<dbReference type="EMBL" id="NQMN01000001">
    <property type="protein sequence ID" value="PAF55360.1"/>
    <property type="molecule type" value="Genomic_DNA"/>
</dbReference>
<organism evidence="4 5">
    <name type="scientific">Mycoplasmopsis agassizii</name>
    <dbReference type="NCBI Taxonomy" id="33922"/>
    <lineage>
        <taxon>Bacteria</taxon>
        <taxon>Bacillati</taxon>
        <taxon>Mycoplasmatota</taxon>
        <taxon>Mycoplasmoidales</taxon>
        <taxon>Metamycoplasmataceae</taxon>
        <taxon>Mycoplasmopsis</taxon>
    </lineage>
</organism>
<dbReference type="RefSeq" id="WP_084231922.1">
    <property type="nucleotide sequence ID" value="NZ_FWXE01000001.1"/>
</dbReference>
<protein>
    <recommendedName>
        <fullName evidence="3">Lipoprotein-associated type-17 domain-containing protein</fullName>
    </recommendedName>
</protein>
<evidence type="ECO:0000313" key="4">
    <source>
        <dbReference type="EMBL" id="PAF55360.1"/>
    </source>
</evidence>
<reference evidence="4" key="1">
    <citation type="submission" date="2017-08" db="EMBL/GenBank/DDBJ databases">
        <authorList>
            <person name="Alvarez-Ponce D."/>
            <person name="Weitzman C.L."/>
            <person name="Tillett R.L."/>
            <person name="Sandmeier F.C."/>
            <person name="Tracy C.R."/>
        </authorList>
    </citation>
    <scope>NUCLEOTIDE SEQUENCE [LARGE SCALE GENOMIC DNA]</scope>
    <source>
        <strain evidence="4">PS6</strain>
    </source>
</reference>
<gene>
    <name evidence="4" type="ORF">CJF60_01570</name>
</gene>
<feature type="chain" id="PRO_5045501127" description="Lipoprotein-associated type-17 domain-containing protein" evidence="2">
    <location>
        <begin position="27"/>
        <end position="937"/>
    </location>
</feature>
<accession>A0ABX4H632</accession>
<sequence length="937" mass="103998">MKKLNKKTFLFAGLFATGAISATAIACAPNTSIDLKEQRTLVLNKIVETLSKLELNSKNTYETIDKLNEDAKKATASISVAALLDSDSSQKFIETLGKAVIIKNEGSTIEESKIILNLLLTYEGDDVSANLKLNITYIAPETNKDEPSPEVPNLTEEQLKAVEWYKSLSETNIVSESESNLLPSEVNTIDLGFFKTPLTQVPEGFELSLTKVNNSINDSTGELKVKVVLFKAPSFYNVDGQIKSDLESAPGKVISLSGFKTSAVVDKEKVIAFYGIISDSIALENEEFKKLKASEFKQENLDTLKSKFSNVPEGYQLQLELMNETVDDKTGELSFKVLLVKDGKFLNIEGDALDTMVDAGKSVKLTGFTVSSDESKPIDEPGTNVPVDPTPEPGTPVTPDPENPEIKDPLTPIVDNSTIVRTWFNSLLESYSAAVNTEIFPTSLTVDNVNTLLSSIIKSPLANATVEFKIVSTDDLNGLAKILVILKTSDKFYTVEGNEFSSETGKEITVNNLNSLRTLARSLYLAQNSLITLKSELTAEQAIAQFDTVTADLFTDLRAKLTHGLKLEVRKTVSGNQVNAETGFIYANIYLKRNDNEFFRLDGTVVDSLDKVDGKEIRIGGFEIKIPIQELAREINAWKVKDNLTSIESWKLQELLKPDLSFEKVIELLKMSASEETPLASSMQNLEFVSTKKLLTWNINDQDVSLTFKATLKDKTGRSANKDVSFKTDFAGFLPAFLTIDGKIKEDVNDNYLVVIFKELSEGNTYENWSRFIKTFVKNSKNSPKKLDNFANAFALMVDKKTPKSIRNYGLIYPYNKSDWNSITNPINEMVVMSNGKTRNNWIGANKDTLVIGGLQNYAKDSNEFARGEAWTFNPIDGTRNSTFMTYNGIRWVITDEKGFFVESTRKTVKDKNTKTITIPFNNGVAVGLRLLLQELI</sequence>
<evidence type="ECO:0000256" key="2">
    <source>
        <dbReference type="SAM" id="SignalP"/>
    </source>
</evidence>
<evidence type="ECO:0000256" key="1">
    <source>
        <dbReference type="SAM" id="MobiDB-lite"/>
    </source>
</evidence>
<dbReference type="InterPro" id="IPR007326">
    <property type="entry name" value="Lipoprotein-assoc_dom"/>
</dbReference>
<dbReference type="Pfam" id="PF04200">
    <property type="entry name" value="Lipoprotein_17"/>
    <property type="match status" value="2"/>
</dbReference>
<feature type="compositionally biased region" description="Pro residues" evidence="1">
    <location>
        <begin position="388"/>
        <end position="401"/>
    </location>
</feature>
<feature type="signal peptide" evidence="2">
    <location>
        <begin position="1"/>
        <end position="26"/>
    </location>
</feature>
<feature type="domain" description="Lipoprotein-associated type-17" evidence="3">
    <location>
        <begin position="279"/>
        <end position="369"/>
    </location>
</feature>
<dbReference type="PROSITE" id="PS51257">
    <property type="entry name" value="PROKAR_LIPOPROTEIN"/>
    <property type="match status" value="1"/>
</dbReference>
<evidence type="ECO:0000313" key="5">
    <source>
        <dbReference type="Proteomes" id="UP000217033"/>
    </source>
</evidence>
<name>A0ABX4H632_9BACT</name>
<keyword evidence="2" id="KW-0732">Signal</keyword>
<proteinExistence type="predicted"/>
<comment type="caution">
    <text evidence="4">The sequence shown here is derived from an EMBL/GenBank/DDBJ whole genome shotgun (WGS) entry which is preliminary data.</text>
</comment>
<feature type="region of interest" description="Disordered" evidence="1">
    <location>
        <begin position="371"/>
        <end position="411"/>
    </location>
</feature>
<evidence type="ECO:0000259" key="3">
    <source>
        <dbReference type="Pfam" id="PF04200"/>
    </source>
</evidence>
<dbReference type="Proteomes" id="UP000217033">
    <property type="component" value="Unassembled WGS sequence"/>
</dbReference>